<dbReference type="InterPro" id="IPR018170">
    <property type="entry name" value="Aldo/ket_reductase_CS"/>
</dbReference>
<name>B3QR19_CHLP8</name>
<dbReference type="GO" id="GO:0016491">
    <property type="term" value="F:oxidoreductase activity"/>
    <property type="evidence" value="ECO:0007669"/>
    <property type="project" value="UniProtKB-KW"/>
</dbReference>
<dbReference type="Gene3D" id="3.20.20.100">
    <property type="entry name" value="NADP-dependent oxidoreductase domain"/>
    <property type="match status" value="1"/>
</dbReference>
<dbReference type="CDD" id="cd19102">
    <property type="entry name" value="AKR_unchar"/>
    <property type="match status" value="1"/>
</dbReference>
<dbReference type="Proteomes" id="UP000008811">
    <property type="component" value="Chromosome"/>
</dbReference>
<dbReference type="PRINTS" id="PR00069">
    <property type="entry name" value="ALDKETRDTASE"/>
</dbReference>
<evidence type="ECO:0000259" key="2">
    <source>
        <dbReference type="Pfam" id="PF00248"/>
    </source>
</evidence>
<dbReference type="SUPFAM" id="SSF51430">
    <property type="entry name" value="NAD(P)-linked oxidoreductase"/>
    <property type="match status" value="1"/>
</dbReference>
<protein>
    <submittedName>
        <fullName evidence="3">Aldo/keto reductase</fullName>
    </submittedName>
</protein>
<evidence type="ECO:0000313" key="3">
    <source>
        <dbReference type="EMBL" id="ACF10684.1"/>
    </source>
</evidence>
<dbReference type="PANTHER" id="PTHR43364">
    <property type="entry name" value="NADH-SPECIFIC METHYLGLYOXAL REDUCTASE-RELATED"/>
    <property type="match status" value="1"/>
</dbReference>
<evidence type="ECO:0000256" key="1">
    <source>
        <dbReference type="ARBA" id="ARBA00023002"/>
    </source>
</evidence>
<dbReference type="GO" id="GO:0005829">
    <property type="term" value="C:cytosol"/>
    <property type="evidence" value="ECO:0007669"/>
    <property type="project" value="TreeGrafter"/>
</dbReference>
<dbReference type="InterPro" id="IPR050523">
    <property type="entry name" value="AKR_Detox_Biosynth"/>
</dbReference>
<dbReference type="AlphaFoldDB" id="B3QR19"/>
<dbReference type="KEGG" id="cpc:Cpar_0257"/>
<dbReference type="HOGENOM" id="CLU_023205_2_3_10"/>
<dbReference type="InterPro" id="IPR023210">
    <property type="entry name" value="NADP_OxRdtase_dom"/>
</dbReference>
<organism evidence="3 4">
    <name type="scientific">Chlorobaculum parvum (strain DSM 263 / NCIMB 8327)</name>
    <name type="common">Chlorobium vibrioforme subsp. thiosulfatophilum</name>
    <dbReference type="NCBI Taxonomy" id="517417"/>
    <lineage>
        <taxon>Bacteria</taxon>
        <taxon>Pseudomonadati</taxon>
        <taxon>Chlorobiota</taxon>
        <taxon>Chlorobiia</taxon>
        <taxon>Chlorobiales</taxon>
        <taxon>Chlorobiaceae</taxon>
        <taxon>Chlorobaculum</taxon>
    </lineage>
</organism>
<gene>
    <name evidence="3" type="ordered locus">Cpar_0257</name>
</gene>
<dbReference type="InterPro" id="IPR020471">
    <property type="entry name" value="AKR"/>
</dbReference>
<feature type="domain" description="NADP-dependent oxidoreductase" evidence="2">
    <location>
        <begin position="30"/>
        <end position="326"/>
    </location>
</feature>
<dbReference type="EMBL" id="CP001099">
    <property type="protein sequence ID" value="ACF10684.1"/>
    <property type="molecule type" value="Genomic_DNA"/>
</dbReference>
<keyword evidence="1" id="KW-0560">Oxidoreductase</keyword>
<sequence length="332" mass="36679">MTLKTSITKYYLIMEKRRLGTTDMEITPVGFGCWAIGGANWAYGWGSQSDRDAVEAIEKAVELGINWIDTAAVYGLGHAEELVGKALRGLDEKPFVFTKCGLVWDDSRAISNNLKAGSIRRECEASLKRLGTDCIDLYQIHWPNPDDEIEEGWHEMARLQEEGLVRYIGVSNFSVAQMERAASIVPIASLQPPYSMLRRAIETEILPYCEQHDIGVIVYSPMLSGMLTGAMTRERALNLPADDWRRNNKEFQEPRLSANLELVELLSRIGKQHDASPGEVAIAWTLRHPAVTAAIVGGRTAAQVEGTTGAADLALSEREIAEIEAYLASMPA</sequence>
<dbReference type="PROSITE" id="PS00062">
    <property type="entry name" value="ALDOKETO_REDUCTASE_2"/>
    <property type="match status" value="1"/>
</dbReference>
<proteinExistence type="predicted"/>
<dbReference type="PANTHER" id="PTHR43364:SF4">
    <property type="entry name" value="NAD(P)-LINKED OXIDOREDUCTASE SUPERFAMILY PROTEIN"/>
    <property type="match status" value="1"/>
</dbReference>
<keyword evidence="4" id="KW-1185">Reference proteome</keyword>
<dbReference type="Pfam" id="PF00248">
    <property type="entry name" value="Aldo_ket_red"/>
    <property type="match status" value="1"/>
</dbReference>
<reference evidence="3" key="1">
    <citation type="submission" date="2008-06" db="EMBL/GenBank/DDBJ databases">
        <title>Complete sequence of Chlorobaculum parvum NCIB 8327.</title>
        <authorList>
            <consortium name="US DOE Joint Genome Institute"/>
            <person name="Lucas S."/>
            <person name="Copeland A."/>
            <person name="Lapidus A."/>
            <person name="Glavina del Rio T."/>
            <person name="Dalin E."/>
            <person name="Tice H."/>
            <person name="Bruce D."/>
            <person name="Goodwin L."/>
            <person name="Pitluck S."/>
            <person name="Schmutz J."/>
            <person name="Larimer F."/>
            <person name="Land M."/>
            <person name="Hauser L."/>
            <person name="Kyrpides N."/>
            <person name="Mikhailova N."/>
            <person name="Zhao F."/>
            <person name="Li T."/>
            <person name="Liu Z."/>
            <person name="Overmann J."/>
            <person name="Bryant D.A."/>
            <person name="Richardson P."/>
        </authorList>
    </citation>
    <scope>NUCLEOTIDE SEQUENCE [LARGE SCALE GENOMIC DNA]</scope>
    <source>
        <strain evidence="3">NCIB 8327</strain>
    </source>
</reference>
<dbReference type="InterPro" id="IPR036812">
    <property type="entry name" value="NAD(P)_OxRdtase_dom_sf"/>
</dbReference>
<evidence type="ECO:0000313" key="4">
    <source>
        <dbReference type="Proteomes" id="UP000008811"/>
    </source>
</evidence>
<dbReference type="STRING" id="517417.Cpar_0257"/>
<accession>B3QR19</accession>
<dbReference type="eggNOG" id="COG0667">
    <property type="taxonomic scope" value="Bacteria"/>
</dbReference>